<dbReference type="RefSeq" id="WP_034906203.1">
    <property type="nucleotide sequence ID" value="NZ_CP017057.1"/>
</dbReference>
<dbReference type="OrthoDB" id="10010391at2"/>
<keyword evidence="3" id="KW-1185">Reference proteome</keyword>
<dbReference type="AlphaFoldDB" id="A0A074MDL7"/>
<proteinExistence type="predicted"/>
<dbReference type="Proteomes" id="UP000027866">
    <property type="component" value="Unassembled WGS sequence"/>
</dbReference>
<evidence type="ECO:0000313" key="3">
    <source>
        <dbReference type="Proteomes" id="UP000027866"/>
    </source>
</evidence>
<gene>
    <name evidence="2" type="ORF">EH32_02850</name>
</gene>
<accession>A0A074MDL7</accession>
<keyword evidence="1" id="KW-0732">Signal</keyword>
<reference evidence="2 3" key="1">
    <citation type="submission" date="2014-04" db="EMBL/GenBank/DDBJ databases">
        <title>A comprehensive comparison of genomes of Erythrobacter spp. Strains.</title>
        <authorList>
            <person name="Zheng Q."/>
        </authorList>
    </citation>
    <scope>NUCLEOTIDE SEQUENCE [LARGE SCALE GENOMIC DNA]</scope>
    <source>
        <strain evidence="2 3">DSM 8509</strain>
    </source>
</reference>
<dbReference type="PATRIC" id="fig|39960.10.peg.749"/>
<dbReference type="KEGG" id="elq:Ga0102493_111667"/>
<name>A0A074MDL7_9SPHN</name>
<evidence type="ECO:0000313" key="2">
    <source>
        <dbReference type="EMBL" id="KEO89943.1"/>
    </source>
</evidence>
<dbReference type="EMBL" id="JMIX01000013">
    <property type="protein sequence ID" value="KEO89943.1"/>
    <property type="molecule type" value="Genomic_DNA"/>
</dbReference>
<feature type="signal peptide" evidence="1">
    <location>
        <begin position="1"/>
        <end position="23"/>
    </location>
</feature>
<sequence>MIPARTPLALLAAALLLAGSAFVGPAALHAAQETGAHSRLVATIASDTMRDRLFERQLEIGFRGPLEQDPELAEIEMECPGFADALVAGLTPTLRRSHDVDYDWFRDRLTALFESGMSEDEAADAADFFSGETGQRLLLTIATQQSGTNALRDIMADDDMTISPQSMDKDRADTVQRVQEAIGKEEMDAIISELALAGWFPAFEALQPRMSALNLELANLDYTPEEYAEIDRLTAEIAEAHFTRCDAADPVSGQE</sequence>
<evidence type="ECO:0008006" key="4">
    <source>
        <dbReference type="Google" id="ProtNLM"/>
    </source>
</evidence>
<protein>
    <recommendedName>
        <fullName evidence="4">DUF2059 domain-containing protein</fullName>
    </recommendedName>
</protein>
<organism evidence="2 3">
    <name type="scientific">Erythrobacter litoralis</name>
    <dbReference type="NCBI Taxonomy" id="39960"/>
    <lineage>
        <taxon>Bacteria</taxon>
        <taxon>Pseudomonadati</taxon>
        <taxon>Pseudomonadota</taxon>
        <taxon>Alphaproteobacteria</taxon>
        <taxon>Sphingomonadales</taxon>
        <taxon>Erythrobacteraceae</taxon>
        <taxon>Erythrobacter/Porphyrobacter group</taxon>
        <taxon>Erythrobacter</taxon>
    </lineage>
</organism>
<feature type="chain" id="PRO_5001697061" description="DUF2059 domain-containing protein" evidence="1">
    <location>
        <begin position="24"/>
        <end position="255"/>
    </location>
</feature>
<evidence type="ECO:0000256" key="1">
    <source>
        <dbReference type="SAM" id="SignalP"/>
    </source>
</evidence>
<comment type="caution">
    <text evidence="2">The sequence shown here is derived from an EMBL/GenBank/DDBJ whole genome shotgun (WGS) entry which is preliminary data.</text>
</comment>